<evidence type="ECO:0000313" key="10">
    <source>
        <dbReference type="Proteomes" id="UP000436429"/>
    </source>
</evidence>
<dbReference type="PROSITE" id="PS50850">
    <property type="entry name" value="MFS"/>
    <property type="match status" value="1"/>
</dbReference>
<proteinExistence type="predicted"/>
<protein>
    <submittedName>
        <fullName evidence="7">MFS transporter</fullName>
    </submittedName>
</protein>
<feature type="transmembrane region" description="Helical" evidence="5">
    <location>
        <begin position="63"/>
        <end position="82"/>
    </location>
</feature>
<dbReference type="InterPro" id="IPR011701">
    <property type="entry name" value="MFS"/>
</dbReference>
<dbReference type="Proteomes" id="UP000253915">
    <property type="component" value="Unassembled WGS sequence"/>
</dbReference>
<organism evidence="7 10">
    <name type="scientific">Eggerthella lenta</name>
    <name type="common">Eubacterium lentum</name>
    <dbReference type="NCBI Taxonomy" id="84112"/>
    <lineage>
        <taxon>Bacteria</taxon>
        <taxon>Bacillati</taxon>
        <taxon>Actinomycetota</taxon>
        <taxon>Coriobacteriia</taxon>
        <taxon>Eggerthellales</taxon>
        <taxon>Eggerthellaceae</taxon>
        <taxon>Eggerthella</taxon>
    </lineage>
</organism>
<dbReference type="Proteomes" id="UP000436429">
    <property type="component" value="Unassembled WGS sequence"/>
</dbReference>
<dbReference type="SUPFAM" id="SSF103473">
    <property type="entry name" value="MFS general substrate transporter"/>
    <property type="match status" value="1"/>
</dbReference>
<keyword evidence="4 5" id="KW-0472">Membrane</keyword>
<evidence type="ECO:0000256" key="3">
    <source>
        <dbReference type="ARBA" id="ARBA00022989"/>
    </source>
</evidence>
<keyword evidence="3 5" id="KW-1133">Transmembrane helix</keyword>
<feature type="transmembrane region" description="Helical" evidence="5">
    <location>
        <begin position="411"/>
        <end position="433"/>
    </location>
</feature>
<keyword evidence="2 5" id="KW-0812">Transmembrane</keyword>
<feature type="transmembrane region" description="Helical" evidence="5">
    <location>
        <begin position="382"/>
        <end position="405"/>
    </location>
</feature>
<evidence type="ECO:0000256" key="2">
    <source>
        <dbReference type="ARBA" id="ARBA00022692"/>
    </source>
</evidence>
<evidence type="ECO:0000313" key="7">
    <source>
        <dbReference type="EMBL" id="MVN32891.1"/>
    </source>
</evidence>
<accession>A0A3F3PAY7</accession>
<feature type="transmembrane region" description="Helical" evidence="5">
    <location>
        <begin position="94"/>
        <end position="113"/>
    </location>
</feature>
<dbReference type="RefSeq" id="WP_009305005.1">
    <property type="nucleotide sequence ID" value="NZ_AP031442.1"/>
</dbReference>
<feature type="transmembrane region" description="Helical" evidence="5">
    <location>
        <begin position="249"/>
        <end position="272"/>
    </location>
</feature>
<comment type="subcellular location">
    <subcellularLocation>
        <location evidence="1">Cell membrane</location>
        <topology evidence="1">Multi-pass membrane protein</topology>
    </subcellularLocation>
</comment>
<evidence type="ECO:0000256" key="4">
    <source>
        <dbReference type="ARBA" id="ARBA00023136"/>
    </source>
</evidence>
<evidence type="ECO:0000256" key="5">
    <source>
        <dbReference type="SAM" id="Phobius"/>
    </source>
</evidence>
<gene>
    <name evidence="8" type="ORF">C1853_10380</name>
    <name evidence="7" type="ORF">GO726_06870</name>
</gene>
<dbReference type="GO" id="GO:0005886">
    <property type="term" value="C:plasma membrane"/>
    <property type="evidence" value="ECO:0007669"/>
    <property type="project" value="UniProtKB-SubCell"/>
</dbReference>
<feature type="transmembrane region" description="Helical" evidence="5">
    <location>
        <begin position="292"/>
        <end position="312"/>
    </location>
</feature>
<dbReference type="EMBL" id="PPUQ01000014">
    <property type="protein sequence ID" value="RDC37074.1"/>
    <property type="molecule type" value="Genomic_DNA"/>
</dbReference>
<dbReference type="InterPro" id="IPR036259">
    <property type="entry name" value="MFS_trans_sf"/>
</dbReference>
<dbReference type="AlphaFoldDB" id="A0A3F3PAY7"/>
<dbReference type="GO" id="GO:0022857">
    <property type="term" value="F:transmembrane transporter activity"/>
    <property type="evidence" value="ECO:0007669"/>
    <property type="project" value="InterPro"/>
</dbReference>
<dbReference type="Gene3D" id="1.20.1250.20">
    <property type="entry name" value="MFS general substrate transporter like domains"/>
    <property type="match status" value="1"/>
</dbReference>
<feature type="transmembrane region" description="Helical" evidence="5">
    <location>
        <begin position="150"/>
        <end position="171"/>
    </location>
</feature>
<feature type="transmembrane region" description="Helical" evidence="5">
    <location>
        <begin position="183"/>
        <end position="204"/>
    </location>
</feature>
<dbReference type="PANTHER" id="PTHR11360:SF290">
    <property type="entry name" value="MONOCARBOXYLATE MFS PERMEASE"/>
    <property type="match status" value="1"/>
</dbReference>
<reference evidence="7 10" key="2">
    <citation type="submission" date="2019-11" db="EMBL/GenBank/DDBJ databases">
        <title>Whole genome shotgun sequencing (WGS) data from Adlercreutzia equolifaciens ResAG-91, Eggerthella lenta MRI-F36, MRI-F37, MRI-F40, ResAG-49, ResAG-88, ResAG-121, ResAG-145, and Gordonibacter sp. ResAG-5, ResAG-26, ResAG-43, ResAG-50, ResAG-59.</title>
        <authorList>
            <person name="Stoll D.A."/>
            <person name="Danylec N."/>
            <person name="Franz C.M.A.P."/>
            <person name="Huch M."/>
        </authorList>
    </citation>
    <scope>NUCLEOTIDE SEQUENCE [LARGE SCALE GENOMIC DNA]</scope>
    <source>
        <strain evidence="7 10">ResAG-88</strain>
    </source>
</reference>
<feature type="transmembrane region" description="Helical" evidence="5">
    <location>
        <begin position="324"/>
        <end position="342"/>
    </location>
</feature>
<dbReference type="InterPro" id="IPR050327">
    <property type="entry name" value="Proton-linked_MCT"/>
</dbReference>
<feature type="transmembrane region" description="Helical" evidence="5">
    <location>
        <begin position="21"/>
        <end position="43"/>
    </location>
</feature>
<evidence type="ECO:0000313" key="9">
    <source>
        <dbReference type="Proteomes" id="UP000253915"/>
    </source>
</evidence>
<feature type="transmembrane region" description="Helical" evidence="5">
    <location>
        <begin position="119"/>
        <end position="138"/>
    </location>
</feature>
<dbReference type="InterPro" id="IPR020846">
    <property type="entry name" value="MFS_dom"/>
</dbReference>
<dbReference type="EMBL" id="WPOM01000010">
    <property type="protein sequence ID" value="MVN32891.1"/>
    <property type="molecule type" value="Genomic_DNA"/>
</dbReference>
<dbReference type="PANTHER" id="PTHR11360">
    <property type="entry name" value="MONOCARBOXYLATE TRANSPORTER"/>
    <property type="match status" value="1"/>
</dbReference>
<sequence length="468" mass="48545">MADERRAAGAAGAAKAPKQGRFFYGWWIVAGGLLIMATCYTVFVNCIPLFQTHIVRDLGLTVGQFNSGVSITTVVAVFASLVIGRLTDKCSARVLGTVTVLTSSIVLVGLSFITAVWQLYALCVVAGMVVVAGTRLLVSVVISNWFTLKRGLAVSIALSGSGVGGVVLSPATSVMIEASGWRAAFLLLAVVCLVAALPLVLATFSTRPSDEGLLPYGAGQVEQAKADRSPDQPVNVSVGWKTLRSSAAFWLLVIGFVAMGITNGCIITNSIANMTSVTVGGTEVVTGGHSTLWAGSVWSFYLAVVIVAKVALGAIYDRWGMRTGTILGTITSALAGVMLLFPATDWGPILACLFFGFATCMGTVAPPIMVVKEYGKKDLGTVTGIVTAFELLGAAVSAVVSGVMFDAFLSFAPVWIMVIAASAVMGAALLSSIPAARRLVARRVAAGAPRLDAEGFEIDAVDSCLTNV</sequence>
<comment type="caution">
    <text evidence="7">The sequence shown here is derived from an EMBL/GenBank/DDBJ whole genome shotgun (WGS) entry which is preliminary data.</text>
</comment>
<dbReference type="Pfam" id="PF07690">
    <property type="entry name" value="MFS_1"/>
    <property type="match status" value="1"/>
</dbReference>
<evidence type="ECO:0000259" key="6">
    <source>
        <dbReference type="PROSITE" id="PS50850"/>
    </source>
</evidence>
<name>A0A3F3PAY7_EGGLN</name>
<reference evidence="8 9" key="1">
    <citation type="journal article" date="2018" name="Elife">
        <title>Discovery and characterization of a prevalent human gut bacterial enzyme sufficient for the inactivation of a family of plant toxins.</title>
        <authorList>
            <person name="Koppel N."/>
            <person name="Bisanz J.E."/>
            <person name="Pandelia M.E."/>
            <person name="Turnbaugh P.J."/>
            <person name="Balskus E.P."/>
        </authorList>
    </citation>
    <scope>NUCLEOTIDE SEQUENCE [LARGE SCALE GENOMIC DNA]</scope>
    <source>
        <strain evidence="8 9">16A</strain>
    </source>
</reference>
<evidence type="ECO:0000313" key="8">
    <source>
        <dbReference type="EMBL" id="RDC37074.1"/>
    </source>
</evidence>
<feature type="domain" description="Major facilitator superfamily (MFS) profile" evidence="6">
    <location>
        <begin position="25"/>
        <end position="438"/>
    </location>
</feature>
<evidence type="ECO:0000256" key="1">
    <source>
        <dbReference type="ARBA" id="ARBA00004651"/>
    </source>
</evidence>
<feature type="transmembrane region" description="Helical" evidence="5">
    <location>
        <begin position="348"/>
        <end position="370"/>
    </location>
</feature>